<evidence type="ECO:0000313" key="3">
    <source>
        <dbReference type="Proteomes" id="UP000295680"/>
    </source>
</evidence>
<feature type="region of interest" description="Disordered" evidence="1">
    <location>
        <begin position="1"/>
        <end position="28"/>
    </location>
</feature>
<keyword evidence="3" id="KW-1185">Reference proteome</keyword>
<gene>
    <name evidence="2" type="ORF">EV192_108224</name>
</gene>
<name>A0A4R2JDN1_9PSEU</name>
<evidence type="ECO:0000313" key="2">
    <source>
        <dbReference type="EMBL" id="TCO54936.1"/>
    </source>
</evidence>
<comment type="caution">
    <text evidence="2">The sequence shown here is derived from an EMBL/GenBank/DDBJ whole genome shotgun (WGS) entry which is preliminary data.</text>
</comment>
<dbReference type="AlphaFoldDB" id="A0A4R2JDN1"/>
<dbReference type="RefSeq" id="WP_132122720.1">
    <property type="nucleotide sequence ID" value="NZ_SLWS01000008.1"/>
</dbReference>
<dbReference type="OrthoDB" id="9804020at2"/>
<accession>A0A4R2JDN1</accession>
<dbReference type="EMBL" id="SLWS01000008">
    <property type="protein sequence ID" value="TCO54936.1"/>
    <property type="molecule type" value="Genomic_DNA"/>
</dbReference>
<feature type="compositionally biased region" description="Basic and acidic residues" evidence="1">
    <location>
        <begin position="8"/>
        <end position="24"/>
    </location>
</feature>
<dbReference type="Proteomes" id="UP000295680">
    <property type="component" value="Unassembled WGS sequence"/>
</dbReference>
<protein>
    <submittedName>
        <fullName evidence="2">Uncharacterized protein</fullName>
    </submittedName>
</protein>
<sequence>MRHGGRAAGEHGQPDHDTSEEQHLNGRCNTCCRDVGTTSKTLGPALRLGWMVLPALGHLGDRWHPPGDHPQGIIVGYGTPPEHGYAATLDVFAHVLRSVTPRMIR</sequence>
<reference evidence="2 3" key="1">
    <citation type="submission" date="2019-03" db="EMBL/GenBank/DDBJ databases">
        <title>Genomic Encyclopedia of Type Strains, Phase IV (KMG-IV): sequencing the most valuable type-strain genomes for metagenomic binning, comparative biology and taxonomic classification.</title>
        <authorList>
            <person name="Goeker M."/>
        </authorList>
    </citation>
    <scope>NUCLEOTIDE SEQUENCE [LARGE SCALE GENOMIC DNA]</scope>
    <source>
        <strain evidence="2 3">DSM 45934</strain>
    </source>
</reference>
<evidence type="ECO:0000256" key="1">
    <source>
        <dbReference type="SAM" id="MobiDB-lite"/>
    </source>
</evidence>
<proteinExistence type="predicted"/>
<organism evidence="2 3">
    <name type="scientific">Actinocrispum wychmicini</name>
    <dbReference type="NCBI Taxonomy" id="1213861"/>
    <lineage>
        <taxon>Bacteria</taxon>
        <taxon>Bacillati</taxon>
        <taxon>Actinomycetota</taxon>
        <taxon>Actinomycetes</taxon>
        <taxon>Pseudonocardiales</taxon>
        <taxon>Pseudonocardiaceae</taxon>
        <taxon>Actinocrispum</taxon>
    </lineage>
</organism>